<evidence type="ECO:0000313" key="5">
    <source>
        <dbReference type="Proteomes" id="UP000688137"/>
    </source>
</evidence>
<evidence type="ECO:0000256" key="2">
    <source>
        <dbReference type="ARBA" id="ARBA00022801"/>
    </source>
</evidence>
<dbReference type="OMA" id="DFVDSWP"/>
<sequence length="210" mass="23925">MENSALIIVDVQNDFCEGGSLPVQKASEIIPKINKVRKYFKNVIFTQDWHPQNHVSFKVNHPNLHELSKEEIQNLWPVHCVQNTFGAQIHKDIQIENGDIFVHKGTNSKYESYSGFGCEEDKTNLHEILQTLNVNTIYVGGLALDYCVLFTAIDAIKLGYKVKVLKDCTQAIDPENAKTKINSFFADICRQDSTIQENSLQIFTSYEVQE</sequence>
<dbReference type="PANTHER" id="PTHR11080">
    <property type="entry name" value="PYRAZINAMIDASE/NICOTINAMIDASE"/>
    <property type="match status" value="1"/>
</dbReference>
<evidence type="ECO:0000259" key="3">
    <source>
        <dbReference type="Pfam" id="PF00857"/>
    </source>
</evidence>
<dbReference type="InterPro" id="IPR052347">
    <property type="entry name" value="Isochorismatase_Nicotinamidase"/>
</dbReference>
<dbReference type="GO" id="GO:0016787">
    <property type="term" value="F:hydrolase activity"/>
    <property type="evidence" value="ECO:0007669"/>
    <property type="project" value="UniProtKB-KW"/>
</dbReference>
<dbReference type="AlphaFoldDB" id="A0A8S1K019"/>
<protein>
    <recommendedName>
        <fullName evidence="3">Isochorismatase-like domain-containing protein</fullName>
    </recommendedName>
</protein>
<accession>A0A8S1K019</accession>
<keyword evidence="5" id="KW-1185">Reference proteome</keyword>
<proteinExistence type="inferred from homology"/>
<feature type="domain" description="Isochorismatase-like" evidence="3">
    <location>
        <begin position="4"/>
        <end position="186"/>
    </location>
</feature>
<evidence type="ECO:0000256" key="1">
    <source>
        <dbReference type="ARBA" id="ARBA00006336"/>
    </source>
</evidence>
<comment type="similarity">
    <text evidence="1">Belongs to the isochorismatase family.</text>
</comment>
<gene>
    <name evidence="4" type="ORF">PPRIM_AZ9-3.1.T0120450</name>
</gene>
<dbReference type="PANTHER" id="PTHR11080:SF2">
    <property type="entry name" value="LD05707P"/>
    <property type="match status" value="1"/>
</dbReference>
<evidence type="ECO:0000313" key="4">
    <source>
        <dbReference type="EMBL" id="CAD8048403.1"/>
    </source>
</evidence>
<comment type="caution">
    <text evidence="4">The sequence shown here is derived from an EMBL/GenBank/DDBJ whole genome shotgun (WGS) entry which is preliminary data.</text>
</comment>
<name>A0A8S1K019_PARPR</name>
<organism evidence="4 5">
    <name type="scientific">Paramecium primaurelia</name>
    <dbReference type="NCBI Taxonomy" id="5886"/>
    <lineage>
        <taxon>Eukaryota</taxon>
        <taxon>Sar</taxon>
        <taxon>Alveolata</taxon>
        <taxon>Ciliophora</taxon>
        <taxon>Intramacronucleata</taxon>
        <taxon>Oligohymenophorea</taxon>
        <taxon>Peniculida</taxon>
        <taxon>Parameciidae</taxon>
        <taxon>Paramecium</taxon>
    </lineage>
</organism>
<keyword evidence="2" id="KW-0378">Hydrolase</keyword>
<dbReference type="InterPro" id="IPR000868">
    <property type="entry name" value="Isochorismatase-like_dom"/>
</dbReference>
<dbReference type="Proteomes" id="UP000688137">
    <property type="component" value="Unassembled WGS sequence"/>
</dbReference>
<reference evidence="4" key="1">
    <citation type="submission" date="2021-01" db="EMBL/GenBank/DDBJ databases">
        <authorList>
            <consortium name="Genoscope - CEA"/>
            <person name="William W."/>
        </authorList>
    </citation>
    <scope>NUCLEOTIDE SEQUENCE</scope>
</reference>
<dbReference type="Pfam" id="PF00857">
    <property type="entry name" value="Isochorismatase"/>
    <property type="match status" value="1"/>
</dbReference>
<dbReference type="EMBL" id="CAJJDM010000009">
    <property type="protein sequence ID" value="CAD8048403.1"/>
    <property type="molecule type" value="Genomic_DNA"/>
</dbReference>
<dbReference type="CDD" id="cd01011">
    <property type="entry name" value="nicotinamidase"/>
    <property type="match status" value="1"/>
</dbReference>